<comment type="caution">
    <text evidence="1">The sequence shown here is derived from an EMBL/GenBank/DDBJ whole genome shotgun (WGS) entry which is preliminary data.</text>
</comment>
<dbReference type="EMBL" id="CM020620">
    <property type="protein sequence ID" value="KAK1868217.1"/>
    <property type="molecule type" value="Genomic_DNA"/>
</dbReference>
<accession>A0ACC3CDG7</accession>
<sequence>MGKTYLRYDPADTFGVIASSAGGARAVLLPASTALARSVGARAVVAAAPAIDTVLLWHVRHGTVLRRLADPAARATAGVVTALAVSADGRLLAAGHADGSRGLFRLHAAHTDAVTSLVLFDGHGRSVVSASKDGLVRVWDAATQHCVQTVVGHRGAIWGAVVDERQQLLVTASADEHLRVFAVGRPGGGGDGAGPAADVANGPDAAAVRDVTADTPLLTARGSVTRKSIRGRAVSVAMVPVGGSGGAVLAVHANERAVELFARTTYGSDVSSVGGGSAAAAAPAAATTSVTMLVQQVNNCLEAHKVPVSPTVPVDADNARIATVDAAGHRGAIRGLALSPDGATLLSAAACGGVKFWDAATASLLRSATLPGRATTASFLPGDPRYALVGTDSGGLFLLHAPSAAVVGSLPRAHGDAAVWSVVPAGRGGRADAAPVMISGGSDKTVKFWDLLVSLLDATVRRFDAETLTPLGSLYGHALPVTSMSTSSDGVLVATASADRTVKVWGLDFGDCRRSLRAHTAAATAVVFQPATHYLFTGGRDGAVRYWDADTATHIADLEGHRGDVAALLLSGDGELLASASADGALRTWRRTDAPLFPEEEAARRADAAADTAIEADDAIAAARARGGLEVGAPPSAVAAILDAAGEALSAAAVVAVCTALRRLSLRGQLTRADALMVADLSNICHLHDLEVWGALTPGALSALSLPVIPSLTSLFVRATVGNTSGLATALSGRSLVALGLPRMPRSAAEAALAATAALPRHLFIPSDRTEASMAVDGAAVARHPASGAVEVLSLWPVDVGSFVAATGTALYGLKDLTLHVLNWSEWLGRLASRPQAPAATTAVRP</sequence>
<dbReference type="Proteomes" id="UP000798662">
    <property type="component" value="Chromosome 3"/>
</dbReference>
<reference evidence="1" key="1">
    <citation type="submission" date="2019-11" db="EMBL/GenBank/DDBJ databases">
        <title>Nori genome reveals adaptations in red seaweeds to the harsh intertidal environment.</title>
        <authorList>
            <person name="Wang D."/>
            <person name="Mao Y."/>
        </authorList>
    </citation>
    <scope>NUCLEOTIDE SEQUENCE</scope>
    <source>
        <tissue evidence="1">Gametophyte</tissue>
    </source>
</reference>
<keyword evidence="2" id="KW-1185">Reference proteome</keyword>
<organism evidence="1 2">
    <name type="scientific">Pyropia yezoensis</name>
    <name type="common">Susabi-nori</name>
    <name type="synonym">Porphyra yezoensis</name>
    <dbReference type="NCBI Taxonomy" id="2788"/>
    <lineage>
        <taxon>Eukaryota</taxon>
        <taxon>Rhodophyta</taxon>
        <taxon>Bangiophyceae</taxon>
        <taxon>Bangiales</taxon>
        <taxon>Bangiaceae</taxon>
        <taxon>Pyropia</taxon>
    </lineage>
</organism>
<protein>
    <submittedName>
        <fullName evidence="1">Uncharacterized protein</fullName>
    </submittedName>
</protein>
<gene>
    <name evidence="1" type="ORF">I4F81_010711</name>
</gene>
<proteinExistence type="predicted"/>
<name>A0ACC3CDG7_PYRYE</name>
<evidence type="ECO:0000313" key="1">
    <source>
        <dbReference type="EMBL" id="KAK1868217.1"/>
    </source>
</evidence>
<evidence type="ECO:0000313" key="2">
    <source>
        <dbReference type="Proteomes" id="UP000798662"/>
    </source>
</evidence>